<dbReference type="SUPFAM" id="SSF55469">
    <property type="entry name" value="FMN-dependent nitroreductase-like"/>
    <property type="match status" value="1"/>
</dbReference>
<dbReference type="RefSeq" id="WP_125715790.1">
    <property type="nucleotide sequence ID" value="NZ_JBHTOP010000022.1"/>
</dbReference>
<keyword evidence="5" id="KW-1185">Reference proteome</keyword>
<organism evidence="4 5">
    <name type="scientific">Agrilactobacillus yilanensis</name>
    <dbReference type="NCBI Taxonomy" id="2485997"/>
    <lineage>
        <taxon>Bacteria</taxon>
        <taxon>Bacillati</taxon>
        <taxon>Bacillota</taxon>
        <taxon>Bacilli</taxon>
        <taxon>Lactobacillales</taxon>
        <taxon>Lactobacillaceae</taxon>
        <taxon>Agrilactobacillus</taxon>
    </lineage>
</organism>
<evidence type="ECO:0000259" key="3">
    <source>
        <dbReference type="Pfam" id="PF00881"/>
    </source>
</evidence>
<dbReference type="Gene3D" id="3.40.109.10">
    <property type="entry name" value="NADH Oxidase"/>
    <property type="match status" value="1"/>
</dbReference>
<evidence type="ECO:0000256" key="2">
    <source>
        <dbReference type="ARBA" id="ARBA00023002"/>
    </source>
</evidence>
<dbReference type="EMBL" id="JBHTOP010000022">
    <property type="protein sequence ID" value="MFD1672139.1"/>
    <property type="molecule type" value="Genomic_DNA"/>
</dbReference>
<accession>A0ABW4J816</accession>
<gene>
    <name evidence="4" type="ORF">ACFQ5M_08525</name>
</gene>
<keyword evidence="2" id="KW-0560">Oxidoreductase</keyword>
<evidence type="ECO:0000313" key="5">
    <source>
        <dbReference type="Proteomes" id="UP001597267"/>
    </source>
</evidence>
<dbReference type="Pfam" id="PF00881">
    <property type="entry name" value="Nitroreductase"/>
    <property type="match status" value="1"/>
</dbReference>
<dbReference type="InterPro" id="IPR000415">
    <property type="entry name" value="Nitroreductase-like"/>
</dbReference>
<dbReference type="PANTHER" id="PTHR43673:SF10">
    <property type="entry name" value="NADH DEHYDROGENASE_NAD(P)H NITROREDUCTASE XCC3605-RELATED"/>
    <property type="match status" value="1"/>
</dbReference>
<dbReference type="PANTHER" id="PTHR43673">
    <property type="entry name" value="NAD(P)H NITROREDUCTASE YDGI-RELATED"/>
    <property type="match status" value="1"/>
</dbReference>
<evidence type="ECO:0000256" key="1">
    <source>
        <dbReference type="ARBA" id="ARBA00007118"/>
    </source>
</evidence>
<evidence type="ECO:0000313" key="4">
    <source>
        <dbReference type="EMBL" id="MFD1672139.1"/>
    </source>
</evidence>
<protein>
    <submittedName>
        <fullName evidence="4">Nitroreductase</fullName>
    </submittedName>
</protein>
<sequence>MTTDNMIYKRRSIRDFRKEPLPDEVITSIVEDASHAASWQNTQSWQVYVAKGQALAQIHTQFLAAAQADQASVTDLTTPHMAQRSALSKSNIEQWRTAVEAAVGQGDAAWAKFAQAGTDFFNAPAVAFITASSQTSEFTIYDMGAFGQTLMLAAADRGVGSIAAYNLVKYPEIIKKVLAIPATEEVVIGIGLGYASDSPINDVYTKRMSVANILHIKD</sequence>
<reference evidence="5" key="1">
    <citation type="journal article" date="2019" name="Int. J. Syst. Evol. Microbiol.">
        <title>The Global Catalogue of Microorganisms (GCM) 10K type strain sequencing project: providing services to taxonomists for standard genome sequencing and annotation.</title>
        <authorList>
            <consortium name="The Broad Institute Genomics Platform"/>
            <consortium name="The Broad Institute Genome Sequencing Center for Infectious Disease"/>
            <person name="Wu L."/>
            <person name="Ma J."/>
        </authorList>
    </citation>
    <scope>NUCLEOTIDE SEQUENCE [LARGE SCALE GENOMIC DNA]</scope>
    <source>
        <strain evidence="5">CCM 8896</strain>
    </source>
</reference>
<dbReference type="Proteomes" id="UP001597267">
    <property type="component" value="Unassembled WGS sequence"/>
</dbReference>
<dbReference type="InterPro" id="IPR029479">
    <property type="entry name" value="Nitroreductase"/>
</dbReference>
<dbReference type="CDD" id="cd02136">
    <property type="entry name" value="PnbA_NfnB-like"/>
    <property type="match status" value="1"/>
</dbReference>
<name>A0ABW4J816_9LACO</name>
<feature type="domain" description="Nitroreductase" evidence="3">
    <location>
        <begin position="7"/>
        <end position="194"/>
    </location>
</feature>
<comment type="similarity">
    <text evidence="1">Belongs to the nitroreductase family.</text>
</comment>
<proteinExistence type="inferred from homology"/>
<comment type="caution">
    <text evidence="4">The sequence shown here is derived from an EMBL/GenBank/DDBJ whole genome shotgun (WGS) entry which is preliminary data.</text>
</comment>